<gene>
    <name evidence="2" type="ORF">EYC80_005101</name>
</gene>
<keyword evidence="3" id="KW-1185">Reference proteome</keyword>
<proteinExistence type="predicted"/>
<dbReference type="EMBL" id="VIGI01000002">
    <property type="protein sequence ID" value="KAB8303717.1"/>
    <property type="molecule type" value="Genomic_DNA"/>
</dbReference>
<reference evidence="2 3" key="1">
    <citation type="submission" date="2019-06" db="EMBL/GenBank/DDBJ databases">
        <title>Genome Sequence of the Brown Rot Fungal Pathogen Monilinia laxa.</title>
        <authorList>
            <person name="De Miccolis Angelini R.M."/>
            <person name="Landi L."/>
            <person name="Abate D."/>
            <person name="Pollastro S."/>
            <person name="Romanazzi G."/>
            <person name="Faretra F."/>
        </authorList>
    </citation>
    <scope>NUCLEOTIDE SEQUENCE [LARGE SCALE GENOMIC DNA]</scope>
    <source>
        <strain evidence="2 3">Mlax316</strain>
    </source>
</reference>
<comment type="caution">
    <text evidence="2">The sequence shown here is derived from an EMBL/GenBank/DDBJ whole genome shotgun (WGS) entry which is preliminary data.</text>
</comment>
<sequence length="96" mass="11379">MQPRRLQDEPFFSSDKRPREESAEERCRHEMSARDYQVKNPFDTPKSNENQRTTANKLKKKENRVYCRGRSGYKLSCAVARIVPCARDRRCHIESC</sequence>
<evidence type="ECO:0000313" key="3">
    <source>
        <dbReference type="Proteomes" id="UP000326757"/>
    </source>
</evidence>
<feature type="region of interest" description="Disordered" evidence="1">
    <location>
        <begin position="1"/>
        <end position="57"/>
    </location>
</feature>
<protein>
    <submittedName>
        <fullName evidence="2">Uncharacterized protein</fullName>
    </submittedName>
</protein>
<evidence type="ECO:0000256" key="1">
    <source>
        <dbReference type="SAM" id="MobiDB-lite"/>
    </source>
</evidence>
<feature type="compositionally biased region" description="Polar residues" evidence="1">
    <location>
        <begin position="45"/>
        <end position="56"/>
    </location>
</feature>
<accession>A0A5N6KJ60</accession>
<organism evidence="2 3">
    <name type="scientific">Monilinia laxa</name>
    <name type="common">Brown rot fungus</name>
    <name type="synonym">Sclerotinia laxa</name>
    <dbReference type="NCBI Taxonomy" id="61186"/>
    <lineage>
        <taxon>Eukaryota</taxon>
        <taxon>Fungi</taxon>
        <taxon>Dikarya</taxon>
        <taxon>Ascomycota</taxon>
        <taxon>Pezizomycotina</taxon>
        <taxon>Leotiomycetes</taxon>
        <taxon>Helotiales</taxon>
        <taxon>Sclerotiniaceae</taxon>
        <taxon>Monilinia</taxon>
    </lineage>
</organism>
<feature type="compositionally biased region" description="Basic and acidic residues" evidence="1">
    <location>
        <begin position="1"/>
        <end position="37"/>
    </location>
</feature>
<evidence type="ECO:0000313" key="2">
    <source>
        <dbReference type="EMBL" id="KAB8303717.1"/>
    </source>
</evidence>
<name>A0A5N6KJ60_MONLA</name>
<dbReference type="AlphaFoldDB" id="A0A5N6KJ60"/>
<dbReference type="Proteomes" id="UP000326757">
    <property type="component" value="Unassembled WGS sequence"/>
</dbReference>